<dbReference type="Proteomes" id="UP000663570">
    <property type="component" value="Chromosome"/>
</dbReference>
<keyword evidence="3 4" id="KW-0413">Isomerase</keyword>
<dbReference type="EC" id="5.4.99.12" evidence="4"/>
<comment type="similarity">
    <text evidence="1 4 5">Belongs to the tRNA pseudouridine synthase TruA family.</text>
</comment>
<dbReference type="InterPro" id="IPR020103">
    <property type="entry name" value="PsdUridine_synth_cat_dom_sf"/>
</dbReference>
<comment type="function">
    <text evidence="4">Formation of pseudouridine at positions 38, 39 and 40 in the anticodon stem and loop of transfer RNAs.</text>
</comment>
<evidence type="ECO:0000313" key="7">
    <source>
        <dbReference type="EMBL" id="QSI75419.1"/>
    </source>
</evidence>
<evidence type="ECO:0000256" key="1">
    <source>
        <dbReference type="ARBA" id="ARBA00009375"/>
    </source>
</evidence>
<comment type="caution">
    <text evidence="4">Lacks conserved residue(s) required for the propagation of feature annotation.</text>
</comment>
<evidence type="ECO:0000256" key="3">
    <source>
        <dbReference type="ARBA" id="ARBA00023235"/>
    </source>
</evidence>
<dbReference type="InterPro" id="IPR020095">
    <property type="entry name" value="PsdUridine_synth_TruA_C"/>
</dbReference>
<dbReference type="EMBL" id="CP071060">
    <property type="protein sequence ID" value="QSI75419.1"/>
    <property type="molecule type" value="Genomic_DNA"/>
</dbReference>
<dbReference type="PIRSF" id="PIRSF001430">
    <property type="entry name" value="tRNA_psdUrid_synth"/>
    <property type="match status" value="1"/>
</dbReference>
<proteinExistence type="inferred from homology"/>
<dbReference type="GO" id="GO:0160147">
    <property type="term" value="F:tRNA pseudouridine(38-40) synthase activity"/>
    <property type="evidence" value="ECO:0007669"/>
    <property type="project" value="UniProtKB-EC"/>
</dbReference>
<dbReference type="Pfam" id="PF01416">
    <property type="entry name" value="PseudoU_synth_1"/>
    <property type="match status" value="2"/>
</dbReference>
<keyword evidence="2 4" id="KW-0819">tRNA processing</keyword>
<dbReference type="PANTHER" id="PTHR11142:SF0">
    <property type="entry name" value="TRNA PSEUDOURIDINE SYNTHASE-LIKE 1"/>
    <property type="match status" value="1"/>
</dbReference>
<dbReference type="Gene3D" id="3.30.70.580">
    <property type="entry name" value="Pseudouridine synthase I, catalytic domain, N-terminal subdomain"/>
    <property type="match status" value="1"/>
</dbReference>
<dbReference type="SUPFAM" id="SSF55120">
    <property type="entry name" value="Pseudouridine synthase"/>
    <property type="match status" value="1"/>
</dbReference>
<evidence type="ECO:0000256" key="2">
    <source>
        <dbReference type="ARBA" id="ARBA00022694"/>
    </source>
</evidence>
<evidence type="ECO:0000256" key="5">
    <source>
        <dbReference type="RuleBase" id="RU003792"/>
    </source>
</evidence>
<organism evidence="7 8">
    <name type="scientific">Niveibacterium microcysteis</name>
    <dbReference type="NCBI Taxonomy" id="2811415"/>
    <lineage>
        <taxon>Bacteria</taxon>
        <taxon>Pseudomonadati</taxon>
        <taxon>Pseudomonadota</taxon>
        <taxon>Betaproteobacteria</taxon>
        <taxon>Rhodocyclales</taxon>
        <taxon>Rhodocyclaceae</taxon>
        <taxon>Niveibacterium</taxon>
    </lineage>
</organism>
<dbReference type="Gene3D" id="3.30.70.660">
    <property type="entry name" value="Pseudouridine synthase I, catalytic domain, C-terminal subdomain"/>
    <property type="match status" value="1"/>
</dbReference>
<evidence type="ECO:0000256" key="4">
    <source>
        <dbReference type="HAMAP-Rule" id="MF_00171"/>
    </source>
</evidence>
<comment type="catalytic activity">
    <reaction evidence="4 5">
        <text>uridine(38/39/40) in tRNA = pseudouridine(38/39/40) in tRNA</text>
        <dbReference type="Rhea" id="RHEA:22376"/>
        <dbReference type="Rhea" id="RHEA-COMP:10085"/>
        <dbReference type="Rhea" id="RHEA-COMP:10087"/>
        <dbReference type="ChEBI" id="CHEBI:65314"/>
        <dbReference type="ChEBI" id="CHEBI:65315"/>
        <dbReference type="EC" id="5.4.99.12"/>
    </reaction>
</comment>
<feature type="active site" description="Nucleophile" evidence="4">
    <location>
        <position position="51"/>
    </location>
</feature>
<comment type="subunit">
    <text evidence="4">Homodimer.</text>
</comment>
<accession>A0ABX7M243</accession>
<feature type="domain" description="Pseudouridine synthase I TruA alpha/beta" evidence="6">
    <location>
        <begin position="8"/>
        <end position="102"/>
    </location>
</feature>
<reference evidence="7 8" key="1">
    <citation type="submission" date="2021-02" db="EMBL/GenBank/DDBJ databases">
        <title>Niveibacterium changnyeongensis HC41.</title>
        <authorList>
            <person name="Kang M."/>
        </authorList>
    </citation>
    <scope>NUCLEOTIDE SEQUENCE [LARGE SCALE GENOMIC DNA]</scope>
    <source>
        <strain evidence="7 8">HC41</strain>
    </source>
</reference>
<protein>
    <recommendedName>
        <fullName evidence="4">tRNA pseudouridine synthase A</fullName>
        <ecNumber evidence="4">5.4.99.12</ecNumber>
    </recommendedName>
    <alternativeName>
        <fullName evidence="4">tRNA pseudouridine(38-40) synthase</fullName>
    </alternativeName>
    <alternativeName>
        <fullName evidence="4">tRNA pseudouridylate synthase I</fullName>
    </alternativeName>
    <alternativeName>
        <fullName evidence="4">tRNA-uridine isomerase I</fullName>
    </alternativeName>
</protein>
<dbReference type="InterPro" id="IPR020097">
    <property type="entry name" value="PsdUridine_synth_TruA_a/b_dom"/>
</dbReference>
<keyword evidence="8" id="KW-1185">Reference proteome</keyword>
<feature type="domain" description="Pseudouridine synthase I TruA alpha/beta" evidence="6">
    <location>
        <begin position="142"/>
        <end position="244"/>
    </location>
</feature>
<dbReference type="NCBIfam" id="TIGR00071">
    <property type="entry name" value="hisT_truA"/>
    <property type="match status" value="1"/>
</dbReference>
<sequence>MRVALGLEYEGGAFCGWQTQSNGASIQDAVERAVSVIADAPVRVHCAGRTDTGVHAAVQVVHFDVDVSRPLTAWVRGVNAHLPDSISVRWSREVDTRFHARFSALARHYRYLLLSRDIRPAIGCGRWGWTHWDLDLAAMQEAAARLVGQHDFTSFRAAECQAASPVRTLTRAAVLETGPLIAFEFSANAFLHHMVRNMVGALVQIGRGARPPSWIDELLAAKNRSLAAPTFSPDGLYLAGVDYPPEFGLPNQGRVRNETFGGGFL</sequence>
<name>A0ABX7M243_9RHOO</name>
<dbReference type="PANTHER" id="PTHR11142">
    <property type="entry name" value="PSEUDOURIDYLATE SYNTHASE"/>
    <property type="match status" value="1"/>
</dbReference>
<gene>
    <name evidence="4 7" type="primary">truA</name>
    <name evidence="7" type="ORF">JY500_12960</name>
</gene>
<dbReference type="RefSeq" id="WP_206252961.1">
    <property type="nucleotide sequence ID" value="NZ_CP071060.1"/>
</dbReference>
<dbReference type="HAMAP" id="MF_00171">
    <property type="entry name" value="TruA"/>
    <property type="match status" value="1"/>
</dbReference>
<dbReference type="InterPro" id="IPR020094">
    <property type="entry name" value="TruA/RsuA/RluB/E/F_N"/>
</dbReference>
<evidence type="ECO:0000259" key="6">
    <source>
        <dbReference type="Pfam" id="PF01416"/>
    </source>
</evidence>
<dbReference type="InterPro" id="IPR001406">
    <property type="entry name" value="PsdUridine_synth_TruA"/>
</dbReference>
<dbReference type="CDD" id="cd02570">
    <property type="entry name" value="PseudoU_synth_EcTruA"/>
    <property type="match status" value="1"/>
</dbReference>
<evidence type="ECO:0000313" key="8">
    <source>
        <dbReference type="Proteomes" id="UP000663570"/>
    </source>
</evidence>
<feature type="binding site" evidence="4">
    <location>
        <position position="109"/>
    </location>
    <ligand>
        <name>substrate</name>
    </ligand>
</feature>